<dbReference type="Proteomes" id="UP000501891">
    <property type="component" value="Chromosome"/>
</dbReference>
<protein>
    <recommendedName>
        <fullName evidence="1">Smr domain-containing protein</fullName>
    </recommendedName>
</protein>
<evidence type="ECO:0000259" key="1">
    <source>
        <dbReference type="PROSITE" id="PS50828"/>
    </source>
</evidence>
<dbReference type="PANTHER" id="PTHR35562">
    <property type="entry name" value="DNA ENDONUCLEASE SMRA-RELATED"/>
    <property type="match status" value="1"/>
</dbReference>
<name>A0A858R3V4_9PROT</name>
<accession>A0A858R3V4</accession>
<feature type="domain" description="Smr" evidence="1">
    <location>
        <begin position="5"/>
        <end position="88"/>
    </location>
</feature>
<proteinExistence type="predicted"/>
<dbReference type="AlphaFoldDB" id="A0A858R3V4"/>
<dbReference type="Pfam" id="PF01713">
    <property type="entry name" value="Smr"/>
    <property type="match status" value="1"/>
</dbReference>
<gene>
    <name evidence="2" type="ORF">HHL28_00395</name>
</gene>
<dbReference type="SUPFAM" id="SSF160443">
    <property type="entry name" value="SMR domain-like"/>
    <property type="match status" value="1"/>
</dbReference>
<keyword evidence="3" id="KW-1185">Reference proteome</keyword>
<organism evidence="2 3">
    <name type="scientific">Aerophototrophica crusticola</name>
    <dbReference type="NCBI Taxonomy" id="1709002"/>
    <lineage>
        <taxon>Bacteria</taxon>
        <taxon>Pseudomonadati</taxon>
        <taxon>Pseudomonadota</taxon>
        <taxon>Alphaproteobacteria</taxon>
        <taxon>Rhodospirillales</taxon>
        <taxon>Rhodospirillaceae</taxon>
        <taxon>Aerophototrophica</taxon>
    </lineage>
</organism>
<dbReference type="Gene3D" id="3.30.1370.110">
    <property type="match status" value="1"/>
</dbReference>
<evidence type="ECO:0000313" key="3">
    <source>
        <dbReference type="Proteomes" id="UP000501891"/>
    </source>
</evidence>
<dbReference type="EMBL" id="CP051775">
    <property type="protein sequence ID" value="QJE71776.1"/>
    <property type="molecule type" value="Genomic_DNA"/>
</dbReference>
<dbReference type="InterPro" id="IPR002625">
    <property type="entry name" value="Smr_dom"/>
</dbReference>
<dbReference type="PANTHER" id="PTHR35562:SF2">
    <property type="entry name" value="DNA ENDONUCLEASE SMRA-RELATED"/>
    <property type="match status" value="1"/>
</dbReference>
<dbReference type="SMART" id="SM00463">
    <property type="entry name" value="SMR"/>
    <property type="match status" value="1"/>
</dbReference>
<dbReference type="InterPro" id="IPR036063">
    <property type="entry name" value="Smr_dom_sf"/>
</dbReference>
<dbReference type="KEGG" id="acru:HHL28_00395"/>
<dbReference type="PROSITE" id="PS50828">
    <property type="entry name" value="SMR"/>
    <property type="match status" value="1"/>
</dbReference>
<reference evidence="2" key="1">
    <citation type="submission" date="2020-04" db="EMBL/GenBank/DDBJ databases">
        <title>A desert anoxygenic phototrophic bacterium fixes CO2 using RubisCO under aerobic conditions.</title>
        <authorList>
            <person name="Tang K."/>
        </authorList>
    </citation>
    <scope>NUCLEOTIDE SEQUENCE [LARGE SCALE GENOMIC DNA]</scope>
    <source>
        <strain evidence="2">MIMtkB3</strain>
    </source>
</reference>
<evidence type="ECO:0000313" key="2">
    <source>
        <dbReference type="EMBL" id="QJE71776.1"/>
    </source>
</evidence>
<sequence length="91" mass="10049">MDGRIDLHGMTQGEAHDALLGFVRRSHDQGRRLLLVITGKGGAPRGEGILRSAVPRWLNEAAFKSLVLAIHQAQPHHGGGGAYYVFLRRRR</sequence>